<dbReference type="InterPro" id="IPR011992">
    <property type="entry name" value="EF-hand-dom_pair"/>
</dbReference>
<dbReference type="GO" id="GO:0005509">
    <property type="term" value="F:calcium ion binding"/>
    <property type="evidence" value="ECO:0007669"/>
    <property type="project" value="InterPro"/>
</dbReference>
<dbReference type="PANTHER" id="PTHR20875:SF0">
    <property type="entry name" value="GH12158P"/>
    <property type="match status" value="1"/>
</dbReference>
<dbReference type="AlphaFoldDB" id="A0A7S3JKF2"/>
<dbReference type="Gene3D" id="1.10.238.10">
    <property type="entry name" value="EF-hand"/>
    <property type="match status" value="2"/>
</dbReference>
<dbReference type="EMBL" id="HBII01034926">
    <property type="protein sequence ID" value="CAE0355660.1"/>
    <property type="molecule type" value="Transcribed_RNA"/>
</dbReference>
<dbReference type="SUPFAM" id="SSF47473">
    <property type="entry name" value="EF-hand"/>
    <property type="match status" value="1"/>
</dbReference>
<evidence type="ECO:0000313" key="3">
    <source>
        <dbReference type="EMBL" id="CAE0355660.1"/>
    </source>
</evidence>
<evidence type="ECO:0000256" key="1">
    <source>
        <dbReference type="ARBA" id="ARBA00022837"/>
    </source>
</evidence>
<evidence type="ECO:0000259" key="2">
    <source>
        <dbReference type="PROSITE" id="PS50222"/>
    </source>
</evidence>
<protein>
    <recommendedName>
        <fullName evidence="2">EF-hand domain-containing protein</fullName>
    </recommendedName>
</protein>
<dbReference type="PROSITE" id="PS50222">
    <property type="entry name" value="EF_HAND_2"/>
    <property type="match status" value="1"/>
</dbReference>
<name>A0A7S3JKF2_9SPIT</name>
<dbReference type="PROSITE" id="PS00018">
    <property type="entry name" value="EF_HAND_1"/>
    <property type="match status" value="1"/>
</dbReference>
<keyword evidence="1" id="KW-0106">Calcium</keyword>
<proteinExistence type="predicted"/>
<dbReference type="CDD" id="cd00051">
    <property type="entry name" value="EFh"/>
    <property type="match status" value="1"/>
</dbReference>
<dbReference type="PANTHER" id="PTHR20875">
    <property type="entry name" value="EF-HAND CALCIUM-BINDING DOMAIN-CONTAINING PROTEIN 6-RELATED"/>
    <property type="match status" value="1"/>
</dbReference>
<dbReference type="InterPro" id="IPR002048">
    <property type="entry name" value="EF_hand_dom"/>
</dbReference>
<gene>
    <name evidence="3" type="ORF">EHAR0213_LOCUS14577</name>
</gene>
<reference evidence="3" key="1">
    <citation type="submission" date="2021-01" db="EMBL/GenBank/DDBJ databases">
        <authorList>
            <person name="Corre E."/>
            <person name="Pelletier E."/>
            <person name="Niang G."/>
            <person name="Scheremetjew M."/>
            <person name="Finn R."/>
            <person name="Kale V."/>
            <person name="Holt S."/>
            <person name="Cochrane G."/>
            <person name="Meng A."/>
            <person name="Brown T."/>
            <person name="Cohen L."/>
        </authorList>
    </citation>
    <scope>NUCLEOTIDE SEQUENCE</scope>
    <source>
        <strain evidence="3">FSP1.4</strain>
    </source>
</reference>
<accession>A0A7S3JKF2</accession>
<feature type="domain" description="EF-hand" evidence="2">
    <location>
        <begin position="192"/>
        <end position="227"/>
    </location>
</feature>
<sequence>MYKLFRQFSSIQNKNLIEYRKLLEYLKARISQGSPKNLLEKAQNVVCEQTKETEHVLPNAEETDKLVSKEAVFYKSPTTKRMQNIKNEILKQVMNSQEPENFNPVDTVPALQELEPELIERTKLEGLISPRMERKALPKLNSRNLQKSMNIHKNGMALSQNRERSSQLSTYSTFSTSFFSKTNQVLQQKLGYEWKNIMRSLNAVDLNSSGIVTKKEFENCVHKHGVYLSRDELSNICKRYSQDGDVNYHRISVELGLHKPSFDYMKPLSKYKLNVTKIKSIREGPNDLASQMGELVRAAKTERISNHEMTQDAIRFAVKEKKASLVKVLSSFDKNTGRVDKADFIKIMKTHGIYIAPQLIDKFTDEDGKVSYNEFIQVYE</sequence>
<dbReference type="InterPro" id="IPR018247">
    <property type="entry name" value="EF_Hand_1_Ca_BS"/>
</dbReference>
<dbReference type="Pfam" id="PF13202">
    <property type="entry name" value="EF-hand_5"/>
    <property type="match status" value="1"/>
</dbReference>
<organism evidence="3">
    <name type="scientific">Euplotes harpa</name>
    <dbReference type="NCBI Taxonomy" id="151035"/>
    <lineage>
        <taxon>Eukaryota</taxon>
        <taxon>Sar</taxon>
        <taxon>Alveolata</taxon>
        <taxon>Ciliophora</taxon>
        <taxon>Intramacronucleata</taxon>
        <taxon>Spirotrichea</taxon>
        <taxon>Hypotrichia</taxon>
        <taxon>Euplotida</taxon>
        <taxon>Euplotidae</taxon>
        <taxon>Euplotes</taxon>
    </lineage>
</organism>
<dbReference type="InterPro" id="IPR052603">
    <property type="entry name" value="EFCB6"/>
</dbReference>